<organism evidence="4 5">
    <name type="scientific">Leadbettera azotonutricia (strain ATCC BAA-888 / DSM 13862 / ZAS-9)</name>
    <name type="common">Treponema azotonutricium</name>
    <dbReference type="NCBI Taxonomy" id="545695"/>
    <lineage>
        <taxon>Bacteria</taxon>
        <taxon>Pseudomonadati</taxon>
        <taxon>Spirochaetota</taxon>
        <taxon>Spirochaetia</taxon>
        <taxon>Spirochaetales</taxon>
        <taxon>Breznakiellaceae</taxon>
        <taxon>Leadbettera</taxon>
    </lineage>
</organism>
<dbReference type="OrthoDB" id="1523713at2"/>
<dbReference type="KEGG" id="taz:TREAZ_0053"/>
<sequence>MQTRKSVIMLLAALLGLSVFSCQSLSGILQEPKLSVKSVDLAGISLKGVDLICRINVENPNGFDIPFPKIDWKVFVNEASFVNGILNQGTKITKRNTVTVDVPFSVTYEGLYKTFTSLWETKEAAYNIALGISFPLPVLQDKVYNLDFSGVLPLLQLPKLSPGSIRIGKIDFSGIELACGFNVDNPNNFPIPFPKVDWEYGVNGATLLTSSIVAGKEIAANAKGQADINVSLKYEDVIKAIGSLGNSGEAKSLMSLVSSLSVPGLEDVKDMLDIPGLLPILQKPNVAVKGINIKNLGLQKLEFVINWEVENKNSFAMDIGKFNYNFKVNNNNWAQGFLETPPKLKPNTKTAIPLSVTISSLDMVKDLVGIISAGTSVNYSCLGDMSLLSDFPGLDKLELPLNLTGSTRLVR</sequence>
<evidence type="ECO:0000256" key="2">
    <source>
        <dbReference type="SAM" id="SignalP"/>
    </source>
</evidence>
<keyword evidence="2" id="KW-0732">Signal</keyword>
<feature type="domain" description="Water stress and hypersensitive response" evidence="3">
    <location>
        <begin position="34"/>
        <end position="151"/>
    </location>
</feature>
<dbReference type="InterPro" id="IPR013990">
    <property type="entry name" value="WHy-dom"/>
</dbReference>
<dbReference type="InterPro" id="IPR045043">
    <property type="entry name" value="Lea14-like"/>
</dbReference>
<dbReference type="STRING" id="545695.TREAZ_0053"/>
<feature type="domain" description="Water stress and hypersensitive response" evidence="3">
    <location>
        <begin position="286"/>
        <end position="406"/>
    </location>
</feature>
<protein>
    <submittedName>
        <fullName evidence="4">Late embryogenesis abundant protein</fullName>
    </submittedName>
</protein>
<dbReference type="InParanoid" id="F5YFM4"/>
<dbReference type="SUPFAM" id="SSF117070">
    <property type="entry name" value="LEA14-like"/>
    <property type="match status" value="3"/>
</dbReference>
<dbReference type="eggNOG" id="COG5608">
    <property type="taxonomic scope" value="Bacteria"/>
</dbReference>
<dbReference type="PANTHER" id="PTHR31459:SF2">
    <property type="entry name" value="OS03G0843300 PROTEIN"/>
    <property type="match status" value="1"/>
</dbReference>
<dbReference type="HOGENOM" id="CLU_668914_0_0_12"/>
<dbReference type="EMBL" id="CP001841">
    <property type="protein sequence ID" value="AEF82495.1"/>
    <property type="molecule type" value="Genomic_DNA"/>
</dbReference>
<feature type="chain" id="PRO_5003329648" evidence="2">
    <location>
        <begin position="22"/>
        <end position="411"/>
    </location>
</feature>
<dbReference type="PROSITE" id="PS51257">
    <property type="entry name" value="PROKAR_LIPOPROTEIN"/>
    <property type="match status" value="1"/>
</dbReference>
<gene>
    <name evidence="4" type="ordered locus">TREAZ_0053</name>
</gene>
<proteinExistence type="inferred from homology"/>
<dbReference type="Gene3D" id="2.60.40.1820">
    <property type="match status" value="3"/>
</dbReference>
<comment type="similarity">
    <text evidence="1">Belongs to the LEA type 2 family.</text>
</comment>
<evidence type="ECO:0000313" key="5">
    <source>
        <dbReference type="Proteomes" id="UP000009222"/>
    </source>
</evidence>
<accession>F5YFM4</accession>
<feature type="domain" description="Water stress and hypersensitive response" evidence="3">
    <location>
        <begin position="160"/>
        <end position="277"/>
    </location>
</feature>
<dbReference type="Proteomes" id="UP000009222">
    <property type="component" value="Chromosome"/>
</dbReference>
<dbReference type="Pfam" id="PF03168">
    <property type="entry name" value="LEA_2"/>
    <property type="match status" value="3"/>
</dbReference>
<dbReference type="PANTHER" id="PTHR31459">
    <property type="match status" value="1"/>
</dbReference>
<dbReference type="SMART" id="SM00769">
    <property type="entry name" value="WHy"/>
    <property type="match status" value="3"/>
</dbReference>
<evidence type="ECO:0000313" key="4">
    <source>
        <dbReference type="EMBL" id="AEF82495.1"/>
    </source>
</evidence>
<reference evidence="4 5" key="2">
    <citation type="journal article" date="2011" name="ISME J.">
        <title>RNA-seq reveals cooperative metabolic interactions between two termite-gut spirochete species in co-culture.</title>
        <authorList>
            <person name="Rosenthal A.Z."/>
            <person name="Matson E.G."/>
            <person name="Eldar A."/>
            <person name="Leadbetter J.R."/>
        </authorList>
    </citation>
    <scope>NUCLEOTIDE SEQUENCE [LARGE SCALE GENOMIC DNA]</scope>
    <source>
        <strain evidence="5">ATCC BAA-888 / DSM 13862 / ZAS-9</strain>
    </source>
</reference>
<feature type="signal peptide" evidence="2">
    <location>
        <begin position="1"/>
        <end position="21"/>
    </location>
</feature>
<reference evidence="5" key="1">
    <citation type="submission" date="2009-12" db="EMBL/GenBank/DDBJ databases">
        <title>Complete sequence of Treponema azotonutricium strain ZAS-9.</title>
        <authorList>
            <person name="Tetu S.G."/>
            <person name="Matson E."/>
            <person name="Ren Q."/>
            <person name="Seshadri R."/>
            <person name="Elbourne L."/>
            <person name="Hassan K.A."/>
            <person name="Durkin A."/>
            <person name="Radune D."/>
            <person name="Mohamoud Y."/>
            <person name="Shay R."/>
            <person name="Jin S."/>
            <person name="Zhang X."/>
            <person name="Lucey K."/>
            <person name="Ballor N.R."/>
            <person name="Ottesen E."/>
            <person name="Rosenthal R."/>
            <person name="Allen A."/>
            <person name="Leadbetter J.R."/>
            <person name="Paulsen I.T."/>
        </authorList>
    </citation>
    <scope>NUCLEOTIDE SEQUENCE [LARGE SCALE GENOMIC DNA]</scope>
    <source>
        <strain evidence="5">ATCC BAA-888 / DSM 13862 / ZAS-9</strain>
    </source>
</reference>
<dbReference type="AlphaFoldDB" id="F5YFM4"/>
<keyword evidence="5" id="KW-1185">Reference proteome</keyword>
<dbReference type="RefSeq" id="WP_015711869.1">
    <property type="nucleotide sequence ID" value="NC_015577.1"/>
</dbReference>
<name>F5YFM4_LEAAZ</name>
<evidence type="ECO:0000256" key="1">
    <source>
        <dbReference type="ARBA" id="ARBA00005960"/>
    </source>
</evidence>
<dbReference type="GO" id="GO:0009269">
    <property type="term" value="P:response to desiccation"/>
    <property type="evidence" value="ECO:0007669"/>
    <property type="project" value="InterPro"/>
</dbReference>
<dbReference type="InterPro" id="IPR004864">
    <property type="entry name" value="LEA_2"/>
</dbReference>
<evidence type="ECO:0000259" key="3">
    <source>
        <dbReference type="SMART" id="SM00769"/>
    </source>
</evidence>